<gene>
    <name evidence="1" type="ORF">Sradi_0702300</name>
</gene>
<comment type="caution">
    <text evidence="1">The sequence shown here is derived from an EMBL/GenBank/DDBJ whole genome shotgun (WGS) entry which is preliminary data.</text>
</comment>
<dbReference type="EMBL" id="JACGWJ010000003">
    <property type="protein sequence ID" value="KAL0430763.1"/>
    <property type="molecule type" value="Genomic_DNA"/>
</dbReference>
<sequence>MTNTWDSERWGSDPKDRCLTEYVIRFETHPGMEFKVAEPSQKRDSYKSSTSSHPLICYVMLEITYCLCEIVGGYDGNFWWNNNREHRLTGLPGGDYANEKVLVA</sequence>
<name>A0AAW2VN79_SESRA</name>
<dbReference type="AlphaFoldDB" id="A0AAW2VN79"/>
<organism evidence="1">
    <name type="scientific">Sesamum radiatum</name>
    <name type="common">Black benniseed</name>
    <dbReference type="NCBI Taxonomy" id="300843"/>
    <lineage>
        <taxon>Eukaryota</taxon>
        <taxon>Viridiplantae</taxon>
        <taxon>Streptophyta</taxon>
        <taxon>Embryophyta</taxon>
        <taxon>Tracheophyta</taxon>
        <taxon>Spermatophyta</taxon>
        <taxon>Magnoliopsida</taxon>
        <taxon>eudicotyledons</taxon>
        <taxon>Gunneridae</taxon>
        <taxon>Pentapetalae</taxon>
        <taxon>asterids</taxon>
        <taxon>lamiids</taxon>
        <taxon>Lamiales</taxon>
        <taxon>Pedaliaceae</taxon>
        <taxon>Sesamum</taxon>
    </lineage>
</organism>
<reference evidence="1" key="1">
    <citation type="submission" date="2020-06" db="EMBL/GenBank/DDBJ databases">
        <authorList>
            <person name="Li T."/>
            <person name="Hu X."/>
            <person name="Zhang T."/>
            <person name="Song X."/>
            <person name="Zhang H."/>
            <person name="Dai N."/>
            <person name="Sheng W."/>
            <person name="Hou X."/>
            <person name="Wei L."/>
        </authorList>
    </citation>
    <scope>NUCLEOTIDE SEQUENCE</scope>
    <source>
        <strain evidence="1">G02</strain>
        <tissue evidence="1">Leaf</tissue>
    </source>
</reference>
<accession>A0AAW2VN79</accession>
<proteinExistence type="predicted"/>
<evidence type="ECO:0000313" key="1">
    <source>
        <dbReference type="EMBL" id="KAL0430763.1"/>
    </source>
</evidence>
<protein>
    <submittedName>
        <fullName evidence="1">Uncharacterized protein</fullName>
    </submittedName>
</protein>
<reference evidence="1" key="2">
    <citation type="journal article" date="2024" name="Plant">
        <title>Genomic evolution and insights into agronomic trait innovations of Sesamum species.</title>
        <authorList>
            <person name="Miao H."/>
            <person name="Wang L."/>
            <person name="Qu L."/>
            <person name="Liu H."/>
            <person name="Sun Y."/>
            <person name="Le M."/>
            <person name="Wang Q."/>
            <person name="Wei S."/>
            <person name="Zheng Y."/>
            <person name="Lin W."/>
            <person name="Duan Y."/>
            <person name="Cao H."/>
            <person name="Xiong S."/>
            <person name="Wang X."/>
            <person name="Wei L."/>
            <person name="Li C."/>
            <person name="Ma Q."/>
            <person name="Ju M."/>
            <person name="Zhao R."/>
            <person name="Li G."/>
            <person name="Mu C."/>
            <person name="Tian Q."/>
            <person name="Mei H."/>
            <person name="Zhang T."/>
            <person name="Gao T."/>
            <person name="Zhang H."/>
        </authorList>
    </citation>
    <scope>NUCLEOTIDE SEQUENCE</scope>
    <source>
        <strain evidence="1">G02</strain>
    </source>
</reference>